<dbReference type="Proteomes" id="UP001595772">
    <property type="component" value="Unassembled WGS sequence"/>
</dbReference>
<keyword evidence="2" id="KW-1185">Reference proteome</keyword>
<accession>A0ABV8H0H5</accession>
<evidence type="ECO:0000313" key="1">
    <source>
        <dbReference type="EMBL" id="MFC4024437.1"/>
    </source>
</evidence>
<reference evidence="2" key="1">
    <citation type="journal article" date="2019" name="Int. J. Syst. Evol. Microbiol.">
        <title>The Global Catalogue of Microorganisms (GCM) 10K type strain sequencing project: providing services to taxonomists for standard genome sequencing and annotation.</title>
        <authorList>
            <consortium name="The Broad Institute Genomics Platform"/>
            <consortium name="The Broad Institute Genome Sequencing Center for Infectious Disease"/>
            <person name="Wu L."/>
            <person name="Ma J."/>
        </authorList>
    </citation>
    <scope>NUCLEOTIDE SEQUENCE [LARGE SCALE GENOMIC DNA]</scope>
    <source>
        <strain evidence="2">IBRC-M 10703</strain>
    </source>
</reference>
<organism evidence="1 2">
    <name type="scientific">Oceanobacillus longus</name>
    <dbReference type="NCBI Taxonomy" id="930120"/>
    <lineage>
        <taxon>Bacteria</taxon>
        <taxon>Bacillati</taxon>
        <taxon>Bacillota</taxon>
        <taxon>Bacilli</taxon>
        <taxon>Bacillales</taxon>
        <taxon>Bacillaceae</taxon>
        <taxon>Oceanobacillus</taxon>
    </lineage>
</organism>
<evidence type="ECO:0000313" key="2">
    <source>
        <dbReference type="Proteomes" id="UP001595772"/>
    </source>
</evidence>
<protein>
    <submittedName>
        <fullName evidence="1">Uncharacterized protein</fullName>
    </submittedName>
</protein>
<proteinExistence type="predicted"/>
<dbReference type="RefSeq" id="WP_379496931.1">
    <property type="nucleotide sequence ID" value="NZ_JBHSAO010000008.1"/>
</dbReference>
<name>A0ABV8H0H5_9BACI</name>
<dbReference type="EMBL" id="JBHSAO010000008">
    <property type="protein sequence ID" value="MFC4024437.1"/>
    <property type="molecule type" value="Genomic_DNA"/>
</dbReference>
<gene>
    <name evidence="1" type="ORF">ACFOUV_11585</name>
</gene>
<comment type="caution">
    <text evidence="1">The sequence shown here is derived from an EMBL/GenBank/DDBJ whole genome shotgun (WGS) entry which is preliminary data.</text>
</comment>
<sequence>MNYLEIAQEHKLNLIEVSILVQLEKRYPTAVSMEELTTDEKVYWQVMKHVSTLVKKDIVEKDEQKYRVKK</sequence>